<dbReference type="FunFam" id="1.10.1520.10:FF:000032">
    <property type="entry name" value="Dicer-like protein 2"/>
    <property type="match status" value="1"/>
</dbReference>
<sequence length="1461" mass="165524">MTSTDEEMPDIDSQGIDESRTRSSSQPGSPVVAEVPTTEVEISETISIVADEKASGKMKVKKPRSKKGTPDPEVVNPRGYQREMLEHSLKRNVIVAMDTGSGKTQVAVLRIQAELERCSSDKMIWFLGKTVSLCEQQFDVLERQMPSVSMKLLTGQSNIDAWSEEVWPVILEGTRIVVSTFEVLRDALDHAFVRMDMLALIVFDEVHNCVKNSSGRKIMVNFYHEKKIAGKPVPAILGLTASPVQSKSRRDEIRELEITMDARCVTPTVNRKELLEHVNKPDLIRVLYHVEERPALTPLMQALQSEYLSMNLAQDPHIVKLRDRIVKSASGHAELQRVIAKHDTFSQNQVKKLWSKSKDLLDELGPWAADRYISELVSLFLRRVDTPTTYTDDWANEDRTYLAGHLRRIASDPDKLGPPYTGNLTDKANKLIHELLAANKDAVGIIFVKSRAAVNVLCAILKNHPQIQQRYHVGSVVGSAAYETRKKNIYEHPTGDSNEILAAFRSGAINLLVSTSVLEEGIDVAACNLVICFDETTTLKSYIQRRGRARKKQSKMIILERSTSDIREWDSLEEEMKKRYEHDREELDRLNAQASAEWTSSESFRVPNSDARLDLENARQHLEHFCDKIFRRAYVDVRPVYVFQKEISENGVPTFSATVTLPSALPYDLRKFQGKGGWMSEKNAMKDAAFRAYYGLYRAGLVSDNLLPINEGASKEEDKGMLPNPELLFNPWIQVSQNWSSDTDKWLYTCEFIDHENVAPLRFEIALPIELPRPRDIIVYPREEETWTIKCTSIRNISNDEFSALPDHTSTLLAMHFGHRWEVEDSDHVIKVIYEIKDLSRDQIGSIPFGESPNYRDGVVEKRILVRDSINAPFVYIKTIETKPQPEEVRHPFHEYEDAPEEEYLDVRQWTRRADFLHAVRPDQNASSSSKPYRWVLPISQATVDVFSPRVVELGMLIPSIIHDLEIQLIALELSSTLLATVGITDLQLVVQAISAPSAIEPVDYERLEFLGDSILKFCTVIQAYSEHPNWPEELLNNFKDRLVSNARLERSCLESGLSKFILAKSFTGVKWRPLYRDNFLEIQPVDGASRFIGNKTLADVVEALVGASFKDGGMTKALKCIKVFLGTNCNWHEEGIARDILFSIAPSDVQLPSTMEPLEDLIGYSFQKKSLLIEAMTHGSYAADVHQRSYEQLEFLGDAVLDYLVVDRMFQFNSPIPNSILHLIKTAMVNAHFLAFTNMDNGLHRTSVEVEDGKPVYTEVILPIWKFMRHSSPEMGRVMKETEKRFDGLRDEINIAKRESDHYPWALLARLHPEKFYSDLFEAVLGAIWVDSGSMETCAAFLAKFGIFTYLDRIISDNVHVKHPKEEFCVMAGNKKPAFLLSEGDGPMIDWGCSATVGGRVVGVSTGALNKFEAETKAAEAGIKILKEEKKLAEEERRARKQKLSEEQTLAEKAADQNLM</sequence>
<evidence type="ECO:0000256" key="7">
    <source>
        <dbReference type="ARBA" id="ARBA00022801"/>
    </source>
</evidence>
<dbReference type="InterPro" id="IPR005034">
    <property type="entry name" value="Dicer_dimerisation"/>
</dbReference>
<evidence type="ECO:0000313" key="22">
    <source>
        <dbReference type="Proteomes" id="UP000693738"/>
    </source>
</evidence>
<evidence type="ECO:0000256" key="2">
    <source>
        <dbReference type="ARBA" id="ARBA00001946"/>
    </source>
</evidence>
<feature type="domain" description="RNase III" evidence="17">
    <location>
        <begin position="971"/>
        <end position="1114"/>
    </location>
</feature>
<dbReference type="InterPro" id="IPR014001">
    <property type="entry name" value="Helicase_ATP-bd"/>
</dbReference>
<keyword evidence="4" id="KW-0479">Metal-binding</keyword>
<dbReference type="InterPro" id="IPR014720">
    <property type="entry name" value="dsRBD_dom"/>
</dbReference>
<feature type="compositionally biased region" description="Basic and acidic residues" evidence="16">
    <location>
        <begin position="1438"/>
        <end position="1447"/>
    </location>
</feature>
<comment type="caution">
    <text evidence="21">The sequence shown here is derived from an EMBL/GenBank/DDBJ whole genome shotgun (WGS) entry which is preliminary data.</text>
</comment>
<dbReference type="Proteomes" id="UP000693738">
    <property type="component" value="Unassembled WGS sequence"/>
</dbReference>
<dbReference type="GO" id="GO:0030422">
    <property type="term" value="P:siRNA processing"/>
    <property type="evidence" value="ECO:0007669"/>
    <property type="project" value="TreeGrafter"/>
</dbReference>
<proteinExistence type="inferred from homology"/>
<dbReference type="CDD" id="cd00593">
    <property type="entry name" value="RIBOc"/>
    <property type="match status" value="2"/>
</dbReference>
<evidence type="ECO:0000256" key="11">
    <source>
        <dbReference type="ARBA" id="ARBA00022884"/>
    </source>
</evidence>
<evidence type="ECO:0000256" key="13">
    <source>
        <dbReference type="ARBA" id="ARBA00023211"/>
    </source>
</evidence>
<dbReference type="PANTHER" id="PTHR14950:SF37">
    <property type="entry name" value="ENDORIBONUCLEASE DICER"/>
    <property type="match status" value="1"/>
</dbReference>
<dbReference type="Pfam" id="PF00270">
    <property type="entry name" value="DEAD"/>
    <property type="match status" value="1"/>
</dbReference>
<dbReference type="SMART" id="SM00490">
    <property type="entry name" value="HELICc"/>
    <property type="match status" value="1"/>
</dbReference>
<keyword evidence="11 15" id="KW-0694">RNA-binding</keyword>
<name>A0A8J2IVP9_FUSEQ</name>
<feature type="region of interest" description="Disordered" evidence="16">
    <location>
        <begin position="1438"/>
        <end position="1461"/>
    </location>
</feature>
<feature type="compositionally biased region" description="Acidic residues" evidence="16">
    <location>
        <begin position="1"/>
        <end position="10"/>
    </location>
</feature>
<dbReference type="EMBL" id="CAJSTJ010000175">
    <property type="protein sequence ID" value="CAG7565188.1"/>
    <property type="molecule type" value="Genomic_DNA"/>
</dbReference>
<comment type="similarity">
    <text evidence="15">Belongs to the helicase family. Dicer subfamily.</text>
</comment>
<reference evidence="21" key="1">
    <citation type="submission" date="2021-05" db="EMBL/GenBank/DDBJ databases">
        <authorList>
            <person name="Khan N."/>
        </authorList>
    </citation>
    <scope>NUCLEOTIDE SEQUENCE</scope>
</reference>
<dbReference type="GO" id="GO:0005737">
    <property type="term" value="C:cytoplasm"/>
    <property type="evidence" value="ECO:0007669"/>
    <property type="project" value="TreeGrafter"/>
</dbReference>
<dbReference type="GO" id="GO:0046872">
    <property type="term" value="F:metal ion binding"/>
    <property type="evidence" value="ECO:0007669"/>
    <property type="project" value="UniProtKB-KW"/>
</dbReference>
<dbReference type="GO" id="GO:0004386">
    <property type="term" value="F:helicase activity"/>
    <property type="evidence" value="ECO:0007669"/>
    <property type="project" value="UniProtKB-KW"/>
</dbReference>
<dbReference type="Pfam" id="PF00035">
    <property type="entry name" value="dsrm"/>
    <property type="match status" value="1"/>
</dbReference>
<evidence type="ECO:0000256" key="1">
    <source>
        <dbReference type="ARBA" id="ARBA00001936"/>
    </source>
</evidence>
<comment type="function">
    <text evidence="14">Dicer-like endonuclease involved in cleaving double-stranded RNA in the RNA interference (RNAi) pathway. Produces 21 to 25 bp dsRNAs (siRNAs) which target the selective destruction of homologous RNAs leading to sequence-specific suppression of gene expression, called post-transcriptional gene silencing (PTGS). Part of a broad host defense response against viral infection and transposons.</text>
</comment>
<dbReference type="PROSITE" id="PS51327">
    <property type="entry name" value="DICER_DSRBF"/>
    <property type="match status" value="1"/>
</dbReference>
<dbReference type="PANTHER" id="PTHR14950">
    <property type="entry name" value="DICER-RELATED"/>
    <property type="match status" value="1"/>
</dbReference>
<keyword evidence="9" id="KW-0067">ATP-binding</keyword>
<evidence type="ECO:0000256" key="14">
    <source>
        <dbReference type="ARBA" id="ARBA00025403"/>
    </source>
</evidence>
<dbReference type="PROSITE" id="PS51192">
    <property type="entry name" value="HELICASE_ATP_BIND_1"/>
    <property type="match status" value="1"/>
</dbReference>
<dbReference type="GO" id="GO:0003723">
    <property type="term" value="F:RNA binding"/>
    <property type="evidence" value="ECO:0007669"/>
    <property type="project" value="UniProtKB-UniRule"/>
</dbReference>
<dbReference type="SMART" id="SM00535">
    <property type="entry name" value="RIBOc"/>
    <property type="match status" value="2"/>
</dbReference>
<evidence type="ECO:0000256" key="10">
    <source>
        <dbReference type="ARBA" id="ARBA00022842"/>
    </source>
</evidence>
<dbReference type="GO" id="GO:0050688">
    <property type="term" value="P:regulation of defense response to virus"/>
    <property type="evidence" value="ECO:0007669"/>
    <property type="project" value="UniProtKB-KW"/>
</dbReference>
<dbReference type="InterPro" id="IPR011545">
    <property type="entry name" value="DEAD/DEAH_box_helicase_dom"/>
</dbReference>
<evidence type="ECO:0008006" key="23">
    <source>
        <dbReference type="Google" id="ProtNLM"/>
    </source>
</evidence>
<feature type="compositionally biased region" description="Basic residues" evidence="16">
    <location>
        <begin position="56"/>
        <end position="67"/>
    </location>
</feature>
<keyword evidence="3" id="KW-0930">Antiviral protein</keyword>
<keyword evidence="10" id="KW-0460">Magnesium</keyword>
<gene>
    <name evidence="21" type="ORF">FEQUK3_LOCUS10869</name>
</gene>
<evidence type="ECO:0000259" key="20">
    <source>
        <dbReference type="PROSITE" id="PS51327"/>
    </source>
</evidence>
<dbReference type="GO" id="GO:0004525">
    <property type="term" value="F:ribonuclease III activity"/>
    <property type="evidence" value="ECO:0007669"/>
    <property type="project" value="InterPro"/>
</dbReference>
<keyword evidence="8" id="KW-0347">Helicase</keyword>
<evidence type="ECO:0000256" key="16">
    <source>
        <dbReference type="SAM" id="MobiDB-lite"/>
    </source>
</evidence>
<feature type="region of interest" description="Disordered" evidence="16">
    <location>
        <begin position="52"/>
        <end position="77"/>
    </location>
</feature>
<feature type="region of interest" description="Disordered" evidence="16">
    <location>
        <begin position="1"/>
        <end position="38"/>
    </location>
</feature>
<evidence type="ECO:0000256" key="9">
    <source>
        <dbReference type="ARBA" id="ARBA00022840"/>
    </source>
</evidence>
<dbReference type="GO" id="GO:0051607">
    <property type="term" value="P:defense response to virus"/>
    <property type="evidence" value="ECO:0007669"/>
    <property type="project" value="UniProtKB-KW"/>
</dbReference>
<dbReference type="Pfam" id="PF00271">
    <property type="entry name" value="Helicase_C"/>
    <property type="match status" value="1"/>
</dbReference>
<dbReference type="CDD" id="cd18034">
    <property type="entry name" value="DEXHc_dicer"/>
    <property type="match status" value="1"/>
</dbReference>
<evidence type="ECO:0000256" key="4">
    <source>
        <dbReference type="ARBA" id="ARBA00022723"/>
    </source>
</evidence>
<dbReference type="GO" id="GO:0005524">
    <property type="term" value="F:ATP binding"/>
    <property type="evidence" value="ECO:0007669"/>
    <property type="project" value="UniProtKB-KW"/>
</dbReference>
<keyword evidence="13" id="KW-0464">Manganese</keyword>
<evidence type="ECO:0000256" key="6">
    <source>
        <dbReference type="ARBA" id="ARBA00022741"/>
    </source>
</evidence>
<evidence type="ECO:0000256" key="12">
    <source>
        <dbReference type="ARBA" id="ARBA00023118"/>
    </source>
</evidence>
<evidence type="ECO:0000259" key="18">
    <source>
        <dbReference type="PROSITE" id="PS51192"/>
    </source>
</evidence>
<dbReference type="PROSITE" id="PS50142">
    <property type="entry name" value="RNASE_3_2"/>
    <property type="match status" value="2"/>
</dbReference>
<accession>A0A8J2IVP9</accession>
<evidence type="ECO:0000256" key="15">
    <source>
        <dbReference type="PROSITE-ProRule" id="PRU00657"/>
    </source>
</evidence>
<keyword evidence="12" id="KW-0051">Antiviral defense</keyword>
<dbReference type="GO" id="GO:0005634">
    <property type="term" value="C:nucleus"/>
    <property type="evidence" value="ECO:0007669"/>
    <property type="project" value="TreeGrafter"/>
</dbReference>
<keyword evidence="6" id="KW-0547">Nucleotide-binding</keyword>
<evidence type="ECO:0000259" key="17">
    <source>
        <dbReference type="PROSITE" id="PS50142"/>
    </source>
</evidence>
<organism evidence="21 22">
    <name type="scientific">Fusarium equiseti</name>
    <name type="common">Fusarium scirpi</name>
    <dbReference type="NCBI Taxonomy" id="61235"/>
    <lineage>
        <taxon>Eukaryota</taxon>
        <taxon>Fungi</taxon>
        <taxon>Dikarya</taxon>
        <taxon>Ascomycota</taxon>
        <taxon>Pezizomycotina</taxon>
        <taxon>Sordariomycetes</taxon>
        <taxon>Hypocreomycetidae</taxon>
        <taxon>Hypocreales</taxon>
        <taxon>Nectriaceae</taxon>
        <taxon>Fusarium</taxon>
        <taxon>Fusarium incarnatum-equiseti species complex</taxon>
    </lineage>
</organism>
<evidence type="ECO:0000313" key="21">
    <source>
        <dbReference type="EMBL" id="CAG7565188.1"/>
    </source>
</evidence>
<protein>
    <recommendedName>
        <fullName evidence="23">Dicer-like protein 2</fullName>
    </recommendedName>
</protein>
<dbReference type="InterPro" id="IPR001650">
    <property type="entry name" value="Helicase_C-like"/>
</dbReference>
<evidence type="ECO:0000259" key="19">
    <source>
        <dbReference type="PROSITE" id="PS51194"/>
    </source>
</evidence>
<comment type="cofactor">
    <cofactor evidence="1">
        <name>Mn(2+)</name>
        <dbReference type="ChEBI" id="CHEBI:29035"/>
    </cofactor>
</comment>
<dbReference type="SMART" id="SM00487">
    <property type="entry name" value="DEXDc"/>
    <property type="match status" value="1"/>
</dbReference>
<evidence type="ECO:0000256" key="5">
    <source>
        <dbReference type="ARBA" id="ARBA00022737"/>
    </source>
</evidence>
<evidence type="ECO:0000256" key="3">
    <source>
        <dbReference type="ARBA" id="ARBA00022721"/>
    </source>
</evidence>
<feature type="domain" description="RNase III" evidence="17">
    <location>
        <begin position="1156"/>
        <end position="1334"/>
    </location>
</feature>
<keyword evidence="5" id="KW-0677">Repeat</keyword>
<keyword evidence="7" id="KW-0378">Hydrolase</keyword>
<feature type="domain" description="Helicase ATP-binding" evidence="18">
    <location>
        <begin position="84"/>
        <end position="261"/>
    </location>
</feature>
<dbReference type="Pfam" id="PF03368">
    <property type="entry name" value="Dicer_dimer"/>
    <property type="match status" value="1"/>
</dbReference>
<dbReference type="Pfam" id="PF00636">
    <property type="entry name" value="Ribonuclease_3"/>
    <property type="match status" value="2"/>
</dbReference>
<evidence type="ECO:0000256" key="8">
    <source>
        <dbReference type="ARBA" id="ARBA00022806"/>
    </source>
</evidence>
<dbReference type="PROSITE" id="PS51194">
    <property type="entry name" value="HELICASE_CTER"/>
    <property type="match status" value="1"/>
</dbReference>
<comment type="cofactor">
    <cofactor evidence="2">
        <name>Mg(2+)</name>
        <dbReference type="ChEBI" id="CHEBI:18420"/>
    </cofactor>
</comment>
<feature type="domain" description="Helicase C-terminal" evidence="19">
    <location>
        <begin position="430"/>
        <end position="591"/>
    </location>
</feature>
<dbReference type="InterPro" id="IPR000999">
    <property type="entry name" value="RNase_III_dom"/>
</dbReference>
<feature type="domain" description="Dicer dsRNA-binding fold" evidence="20">
    <location>
        <begin position="618"/>
        <end position="716"/>
    </location>
</feature>
<dbReference type="PROSITE" id="PS00517">
    <property type="entry name" value="RNASE_3_1"/>
    <property type="match status" value="2"/>
</dbReference>